<reference evidence="1" key="1">
    <citation type="journal article" date="2011" name="Environ. Microbiol.">
        <title>Genomic insights into the metabolic potential of the polycyclic aromatic hydrocarbon degrading sulfate-reducing Deltaproteobacterium N47.</title>
        <authorList>
            <person name="Bergmann F."/>
            <person name="Selesi D."/>
            <person name="Weinmaier T."/>
            <person name="Tischler P."/>
            <person name="Rattei T."/>
            <person name="Meckenstock R.U."/>
        </authorList>
    </citation>
    <scope>NUCLEOTIDE SEQUENCE</scope>
</reference>
<proteinExistence type="predicted"/>
<accession>E1YJ11</accession>
<organism evidence="1">
    <name type="scientific">uncultured Desulfobacterium sp</name>
    <dbReference type="NCBI Taxonomy" id="201089"/>
    <lineage>
        <taxon>Bacteria</taxon>
        <taxon>Pseudomonadati</taxon>
        <taxon>Thermodesulfobacteriota</taxon>
        <taxon>Desulfobacteria</taxon>
        <taxon>Desulfobacterales</taxon>
        <taxon>Desulfobacteriaceae</taxon>
        <taxon>Desulfobacterium</taxon>
        <taxon>environmental samples</taxon>
    </lineage>
</organism>
<gene>
    <name evidence="1" type="ORF">N47_E47770</name>
</gene>
<dbReference type="AlphaFoldDB" id="E1YJ11"/>
<dbReference type="EMBL" id="FR695877">
    <property type="protein sequence ID" value="CBX31265.1"/>
    <property type="molecule type" value="Genomic_DNA"/>
</dbReference>
<name>E1YJ11_9BACT</name>
<evidence type="ECO:0000313" key="1">
    <source>
        <dbReference type="EMBL" id="CBX31265.1"/>
    </source>
</evidence>
<sequence length="51" mass="5934">MEPLSKRFSLVKVKAGENFNYRNTFSISRIKFEPNAKDRPKCDILKLAQGF</sequence>
<protein>
    <submittedName>
        <fullName evidence="1">Uncharacterized protein</fullName>
    </submittedName>
</protein>